<evidence type="ECO:0000256" key="3">
    <source>
        <dbReference type="ARBA" id="ARBA00022833"/>
    </source>
</evidence>
<dbReference type="AlphaFoldDB" id="A0A978VVP7"/>
<dbReference type="PANTHER" id="PTHR34451">
    <property type="entry name" value="PHD FINGER FAMILY PROTEIN"/>
    <property type="match status" value="1"/>
</dbReference>
<feature type="region of interest" description="Disordered" evidence="5">
    <location>
        <begin position="224"/>
        <end position="327"/>
    </location>
</feature>
<comment type="caution">
    <text evidence="7">The sequence shown here is derived from an EMBL/GenBank/DDBJ whole genome shotgun (WGS) entry which is preliminary data.</text>
</comment>
<evidence type="ECO:0000256" key="2">
    <source>
        <dbReference type="ARBA" id="ARBA00022771"/>
    </source>
</evidence>
<reference evidence="7" key="1">
    <citation type="journal article" date="2021" name="Front. Plant Sci.">
        <title>Chromosome-Scale Genome Assembly for Chinese Sour Jujube and Insights Into Its Genome Evolution and Domestication Signature.</title>
        <authorList>
            <person name="Shen L.-Y."/>
            <person name="Luo H."/>
            <person name="Wang X.-L."/>
            <person name="Wang X.-M."/>
            <person name="Qiu X.-J."/>
            <person name="Liu H."/>
            <person name="Zhou S.-S."/>
            <person name="Jia K.-H."/>
            <person name="Nie S."/>
            <person name="Bao Y.-T."/>
            <person name="Zhang R.-G."/>
            <person name="Yun Q.-Z."/>
            <person name="Chai Y.-H."/>
            <person name="Lu J.-Y."/>
            <person name="Li Y."/>
            <person name="Zhao S.-W."/>
            <person name="Mao J.-F."/>
            <person name="Jia S.-G."/>
            <person name="Mao Y.-M."/>
        </authorList>
    </citation>
    <scope>NUCLEOTIDE SEQUENCE</scope>
    <source>
        <strain evidence="7">AT0</strain>
        <tissue evidence="7">Leaf</tissue>
    </source>
</reference>
<protein>
    <recommendedName>
        <fullName evidence="6">PHD-type domain-containing protein</fullName>
    </recommendedName>
</protein>
<organism evidence="7 8">
    <name type="scientific">Ziziphus jujuba var. spinosa</name>
    <dbReference type="NCBI Taxonomy" id="714518"/>
    <lineage>
        <taxon>Eukaryota</taxon>
        <taxon>Viridiplantae</taxon>
        <taxon>Streptophyta</taxon>
        <taxon>Embryophyta</taxon>
        <taxon>Tracheophyta</taxon>
        <taxon>Spermatophyta</taxon>
        <taxon>Magnoliopsida</taxon>
        <taxon>eudicotyledons</taxon>
        <taxon>Gunneridae</taxon>
        <taxon>Pentapetalae</taxon>
        <taxon>rosids</taxon>
        <taxon>fabids</taxon>
        <taxon>Rosales</taxon>
        <taxon>Rhamnaceae</taxon>
        <taxon>Paliureae</taxon>
        <taxon>Ziziphus</taxon>
    </lineage>
</organism>
<sequence length="327" mass="35256">MNQPSTKPNNTSNPNPNSNARAPPALAAAAAATAECGNCGSQKRWVLHHVRIRGIHRRLCTSCVLRLHPSSFCPSCLQCYDTTNTPVSSKRLTCAKCSSFTHSHCASLPPPSASSTTTNTTPSSSTYLCPPCATPNFTFFDLDSDPNKAIDKRLALVLLCASKIASTSMAKAVIVARAEAERRVREAALARKRAREALDHLALLVHSRGDKVVRKDVAEVSEVSGSANLVHKHKEKEKEKNPPLVPNSQGKEMFNGFNSPRQNPAMKPSGSPPPNKKSNNGEPEHGCANQSNGNVNDKEKSGDLVKRESMELEQKNHGRGENVPAAK</sequence>
<dbReference type="Proteomes" id="UP000813462">
    <property type="component" value="Unassembled WGS sequence"/>
</dbReference>
<dbReference type="PROSITE" id="PS50016">
    <property type="entry name" value="ZF_PHD_2"/>
    <property type="match status" value="1"/>
</dbReference>
<evidence type="ECO:0000256" key="4">
    <source>
        <dbReference type="PROSITE-ProRule" id="PRU00146"/>
    </source>
</evidence>
<dbReference type="Gene3D" id="3.30.40.10">
    <property type="entry name" value="Zinc/RING finger domain, C3HC4 (zinc finger)"/>
    <property type="match status" value="1"/>
</dbReference>
<evidence type="ECO:0000313" key="7">
    <source>
        <dbReference type="EMBL" id="KAH7542892.1"/>
    </source>
</evidence>
<dbReference type="PROSITE" id="PS01359">
    <property type="entry name" value="ZF_PHD_1"/>
    <property type="match status" value="1"/>
</dbReference>
<feature type="region of interest" description="Disordered" evidence="5">
    <location>
        <begin position="1"/>
        <end position="24"/>
    </location>
</feature>
<dbReference type="InterPro" id="IPR011011">
    <property type="entry name" value="Znf_FYVE_PHD"/>
</dbReference>
<dbReference type="EMBL" id="JAEACU010000002">
    <property type="protein sequence ID" value="KAH7542892.1"/>
    <property type="molecule type" value="Genomic_DNA"/>
</dbReference>
<dbReference type="InterPro" id="IPR019787">
    <property type="entry name" value="Znf_PHD-finger"/>
</dbReference>
<evidence type="ECO:0000313" key="8">
    <source>
        <dbReference type="Proteomes" id="UP000813462"/>
    </source>
</evidence>
<accession>A0A978VVP7</accession>
<dbReference type="InterPro" id="IPR019786">
    <property type="entry name" value="Zinc_finger_PHD-type_CS"/>
</dbReference>
<keyword evidence="1" id="KW-0479">Metal-binding</keyword>
<dbReference type="SUPFAM" id="SSF57903">
    <property type="entry name" value="FYVE/PHD zinc finger"/>
    <property type="match status" value="1"/>
</dbReference>
<keyword evidence="2 4" id="KW-0863">Zinc-finger</keyword>
<evidence type="ECO:0000259" key="6">
    <source>
        <dbReference type="PROSITE" id="PS50016"/>
    </source>
</evidence>
<keyword evidence="3" id="KW-0862">Zinc</keyword>
<dbReference type="PANTHER" id="PTHR34451:SF15">
    <property type="entry name" value="PHD-TYPE DOMAIN-CONTAINING PROTEIN"/>
    <property type="match status" value="1"/>
</dbReference>
<dbReference type="InterPro" id="IPR013083">
    <property type="entry name" value="Znf_RING/FYVE/PHD"/>
</dbReference>
<feature type="domain" description="PHD-type" evidence="6">
    <location>
        <begin position="70"/>
        <end position="135"/>
    </location>
</feature>
<gene>
    <name evidence="7" type="ORF">FEM48_Zijuj02G0123400</name>
</gene>
<dbReference type="GO" id="GO:0008270">
    <property type="term" value="F:zinc ion binding"/>
    <property type="evidence" value="ECO:0007669"/>
    <property type="project" value="UniProtKB-KW"/>
</dbReference>
<name>A0A978VVP7_ZIZJJ</name>
<evidence type="ECO:0000256" key="5">
    <source>
        <dbReference type="SAM" id="MobiDB-lite"/>
    </source>
</evidence>
<evidence type="ECO:0000256" key="1">
    <source>
        <dbReference type="ARBA" id="ARBA00022723"/>
    </source>
</evidence>
<feature type="compositionally biased region" description="Basic and acidic residues" evidence="5">
    <location>
        <begin position="296"/>
        <end position="320"/>
    </location>
</feature>
<proteinExistence type="predicted"/>